<dbReference type="FunFam" id="3.30.70.270:FF:000001">
    <property type="entry name" value="Diguanylate cyclase domain protein"/>
    <property type="match status" value="1"/>
</dbReference>
<organism evidence="6 7">
    <name type="scientific">Azohydromonas caseinilytica</name>
    <dbReference type="NCBI Taxonomy" id="2728836"/>
    <lineage>
        <taxon>Bacteria</taxon>
        <taxon>Pseudomonadati</taxon>
        <taxon>Pseudomonadota</taxon>
        <taxon>Betaproteobacteria</taxon>
        <taxon>Burkholderiales</taxon>
        <taxon>Sphaerotilaceae</taxon>
        <taxon>Azohydromonas</taxon>
    </lineage>
</organism>
<dbReference type="GO" id="GO:0052621">
    <property type="term" value="F:diguanylate cyclase activity"/>
    <property type="evidence" value="ECO:0007669"/>
    <property type="project" value="UniProtKB-EC"/>
</dbReference>
<dbReference type="Gene3D" id="3.30.70.270">
    <property type="match status" value="1"/>
</dbReference>
<dbReference type="InterPro" id="IPR043128">
    <property type="entry name" value="Rev_trsase/Diguanyl_cyclase"/>
</dbReference>
<dbReference type="SUPFAM" id="SSF55073">
    <property type="entry name" value="Nucleotide cyclase"/>
    <property type="match status" value="1"/>
</dbReference>
<dbReference type="InterPro" id="IPR000160">
    <property type="entry name" value="GGDEF_dom"/>
</dbReference>
<proteinExistence type="predicted"/>
<evidence type="ECO:0000256" key="4">
    <source>
        <dbReference type="SAM" id="SignalP"/>
    </source>
</evidence>
<dbReference type="RefSeq" id="WP_169163383.1">
    <property type="nucleotide sequence ID" value="NZ_JABBFW010000033.1"/>
</dbReference>
<dbReference type="Pfam" id="PF00990">
    <property type="entry name" value="GGDEF"/>
    <property type="match status" value="1"/>
</dbReference>
<feature type="chain" id="PRO_5032321330" description="diguanylate cyclase" evidence="4">
    <location>
        <begin position="25"/>
        <end position="334"/>
    </location>
</feature>
<dbReference type="AlphaFoldDB" id="A0A848FGV2"/>
<dbReference type="Proteomes" id="UP000574067">
    <property type="component" value="Unassembled WGS sequence"/>
</dbReference>
<dbReference type="PANTHER" id="PTHR45138:SF9">
    <property type="entry name" value="DIGUANYLATE CYCLASE DGCM-RELATED"/>
    <property type="match status" value="1"/>
</dbReference>
<dbReference type="GO" id="GO:1902201">
    <property type="term" value="P:negative regulation of bacterial-type flagellum-dependent cell motility"/>
    <property type="evidence" value="ECO:0007669"/>
    <property type="project" value="TreeGrafter"/>
</dbReference>
<dbReference type="GO" id="GO:0043709">
    <property type="term" value="P:cell adhesion involved in single-species biofilm formation"/>
    <property type="evidence" value="ECO:0007669"/>
    <property type="project" value="TreeGrafter"/>
</dbReference>
<dbReference type="PANTHER" id="PTHR45138">
    <property type="entry name" value="REGULATORY COMPONENTS OF SENSORY TRANSDUCTION SYSTEM"/>
    <property type="match status" value="1"/>
</dbReference>
<evidence type="ECO:0000256" key="3">
    <source>
        <dbReference type="SAM" id="MobiDB-lite"/>
    </source>
</evidence>
<feature type="region of interest" description="Disordered" evidence="3">
    <location>
        <begin position="314"/>
        <end position="334"/>
    </location>
</feature>
<dbReference type="Pfam" id="PF12860">
    <property type="entry name" value="PAS_7"/>
    <property type="match status" value="1"/>
</dbReference>
<reference evidence="6 7" key="1">
    <citation type="submission" date="2020-04" db="EMBL/GenBank/DDBJ databases">
        <title>Azohydromonas sp. isolated from soil.</title>
        <authorList>
            <person name="Dahal R.H."/>
        </authorList>
    </citation>
    <scope>NUCLEOTIDE SEQUENCE [LARGE SCALE GENOMIC DNA]</scope>
    <source>
        <strain evidence="6 7">G-1-1-14</strain>
    </source>
</reference>
<sequence length="334" mass="36629">MKRKKLYRRTAAAAPVAGMPPAVAGALLATLSASELLVALYDAQDRLCWCNDAYAQRFLDGLTLPLPFAELLRHDFRRGIGVRIDCGDIEAFLSDILPRRRQQPFRAIEVDTLDGRWWRMAETLLPEGWLLCVATDITPLKRGELRLREARAQAETEARTDMLTGAPNRRHVFEFGAATLSRCAAAGQACSVALIDLDHFKQINDRHGHDVGDAVLRAFAGQARARLRGRDLFGRLGGEEFLLLLPGVRQEQAREVTQRLRQALQPLALHQGALHYAFSAGVAQAAPGDDMDRLIARADRALYRAKLLGRGRTELASEGDDDGGGSGLNTAASS</sequence>
<feature type="domain" description="GGDEF" evidence="5">
    <location>
        <begin position="188"/>
        <end position="318"/>
    </location>
</feature>
<dbReference type="InterPro" id="IPR050469">
    <property type="entry name" value="Diguanylate_Cyclase"/>
</dbReference>
<dbReference type="NCBIfam" id="TIGR00254">
    <property type="entry name" value="GGDEF"/>
    <property type="match status" value="1"/>
</dbReference>
<evidence type="ECO:0000313" key="7">
    <source>
        <dbReference type="Proteomes" id="UP000574067"/>
    </source>
</evidence>
<evidence type="ECO:0000256" key="1">
    <source>
        <dbReference type="ARBA" id="ARBA00012528"/>
    </source>
</evidence>
<name>A0A848FGV2_9BURK</name>
<dbReference type="SMART" id="SM00267">
    <property type="entry name" value="GGDEF"/>
    <property type="match status" value="1"/>
</dbReference>
<keyword evidence="4" id="KW-0732">Signal</keyword>
<keyword evidence="7" id="KW-1185">Reference proteome</keyword>
<accession>A0A848FGV2</accession>
<protein>
    <recommendedName>
        <fullName evidence="1">diguanylate cyclase</fullName>
        <ecNumber evidence="1">2.7.7.65</ecNumber>
    </recommendedName>
</protein>
<dbReference type="GO" id="GO:0005886">
    <property type="term" value="C:plasma membrane"/>
    <property type="evidence" value="ECO:0007669"/>
    <property type="project" value="TreeGrafter"/>
</dbReference>
<evidence type="ECO:0000313" key="6">
    <source>
        <dbReference type="EMBL" id="NML18492.1"/>
    </source>
</evidence>
<dbReference type="CDD" id="cd01949">
    <property type="entry name" value="GGDEF"/>
    <property type="match status" value="1"/>
</dbReference>
<dbReference type="InterPro" id="IPR029787">
    <property type="entry name" value="Nucleotide_cyclase"/>
</dbReference>
<dbReference type="PROSITE" id="PS50887">
    <property type="entry name" value="GGDEF"/>
    <property type="match status" value="1"/>
</dbReference>
<feature type="signal peptide" evidence="4">
    <location>
        <begin position="1"/>
        <end position="24"/>
    </location>
</feature>
<comment type="caution">
    <text evidence="6">The sequence shown here is derived from an EMBL/GenBank/DDBJ whole genome shotgun (WGS) entry which is preliminary data.</text>
</comment>
<evidence type="ECO:0000256" key="2">
    <source>
        <dbReference type="ARBA" id="ARBA00034247"/>
    </source>
</evidence>
<dbReference type="EMBL" id="JABBFW010000033">
    <property type="protein sequence ID" value="NML18492.1"/>
    <property type="molecule type" value="Genomic_DNA"/>
</dbReference>
<evidence type="ECO:0000259" key="5">
    <source>
        <dbReference type="PROSITE" id="PS50887"/>
    </source>
</evidence>
<comment type="catalytic activity">
    <reaction evidence="2">
        <text>2 GTP = 3',3'-c-di-GMP + 2 diphosphate</text>
        <dbReference type="Rhea" id="RHEA:24898"/>
        <dbReference type="ChEBI" id="CHEBI:33019"/>
        <dbReference type="ChEBI" id="CHEBI:37565"/>
        <dbReference type="ChEBI" id="CHEBI:58805"/>
        <dbReference type="EC" id="2.7.7.65"/>
    </reaction>
</comment>
<gene>
    <name evidence="6" type="ORF">HHL10_26330</name>
</gene>
<dbReference type="EC" id="2.7.7.65" evidence="1"/>